<dbReference type="InterPro" id="IPR004381">
    <property type="entry name" value="Glycerate_kinase"/>
</dbReference>
<organism evidence="5 6">
    <name type="scientific">Muribacter muris</name>
    <dbReference type="NCBI Taxonomy" id="67855"/>
    <lineage>
        <taxon>Bacteria</taxon>
        <taxon>Pseudomonadati</taxon>
        <taxon>Pseudomonadota</taxon>
        <taxon>Gammaproteobacteria</taxon>
        <taxon>Pasteurellales</taxon>
        <taxon>Pasteurellaceae</taxon>
        <taxon>Muribacter</taxon>
    </lineage>
</organism>
<evidence type="ECO:0000313" key="5">
    <source>
        <dbReference type="EMBL" id="KMK52350.1"/>
    </source>
</evidence>
<dbReference type="STRING" id="67855.RO21_01340"/>
<dbReference type="EMBL" id="JWIZ01000006">
    <property type="protein sequence ID" value="KMK52350.1"/>
    <property type="molecule type" value="Genomic_DNA"/>
</dbReference>
<dbReference type="InterPro" id="IPR018193">
    <property type="entry name" value="Glyc_kinase_flavodox-like_fold"/>
</dbReference>
<dbReference type="SUPFAM" id="SSF110738">
    <property type="entry name" value="Glycerate kinase I"/>
    <property type="match status" value="1"/>
</dbReference>
<evidence type="ECO:0000313" key="6">
    <source>
        <dbReference type="Proteomes" id="UP000036270"/>
    </source>
</evidence>
<dbReference type="PIRSF" id="PIRSF006078">
    <property type="entry name" value="GlxK"/>
    <property type="match status" value="1"/>
</dbReference>
<dbReference type="GO" id="GO:0008887">
    <property type="term" value="F:glycerate kinase activity"/>
    <property type="evidence" value="ECO:0007669"/>
    <property type="project" value="UniProtKB-UniRule"/>
</dbReference>
<gene>
    <name evidence="5" type="ORF">RO21_01340</name>
</gene>
<reference evidence="5 6" key="1">
    <citation type="submission" date="2014-12" db="EMBL/GenBank/DDBJ databases">
        <title>Reclassification of Actinobacillus muris as Muribacter muris.</title>
        <authorList>
            <person name="Christensen H."/>
            <person name="Nicklas W."/>
            <person name="Bisgaard M."/>
        </authorList>
    </citation>
    <scope>NUCLEOTIDE SEQUENCE [LARGE SCALE GENOMIC DNA]</scope>
    <source>
        <strain evidence="5 6">Ackerman80-443D</strain>
    </source>
</reference>
<dbReference type="Proteomes" id="UP000036270">
    <property type="component" value="Unassembled WGS sequence"/>
</dbReference>
<dbReference type="NCBIfam" id="TIGR00045">
    <property type="entry name" value="glycerate kinase"/>
    <property type="match status" value="1"/>
</dbReference>
<sequence>MKIVIAPDSFKESLTALEVAQAIETGFAKIFPNARYIKVPMADGGEGTVQSLVDASGGTLQKITVIAPLANPVCATFGLSGDCKTAIIEMAAASGLHLVPNAQRNPLKTTSYGTGELIKAALDLGVSEIILGIGGSATNDGGVGMLQALGAKFHNKQGRDIGFGGAQLLDIEQIDLSGLDPRLHQVNIDVACDVDNPLCGERGAAAVFAPQKGATPQMVSLLDQALAHFAERVKTLLGKDIQTPAGAGAAGGMGGGVLLLPNAQLKAGVEIVLNATRLAEHLQDADLVITGEGRMDAQTIHGKTPIGVAKLAKQFNKPVIAIVGCLQEDYEVVYPQGIDAVFPIIRQLDNLDNTLKHARENLISTAQNVARVWKLAK</sequence>
<protein>
    <submittedName>
        <fullName evidence="5">Glycerate kinase</fullName>
    </submittedName>
</protein>
<evidence type="ECO:0000256" key="4">
    <source>
        <dbReference type="PIRNR" id="PIRNR006078"/>
    </source>
</evidence>
<comment type="caution">
    <text evidence="5">The sequence shown here is derived from an EMBL/GenBank/DDBJ whole genome shotgun (WGS) entry which is preliminary data.</text>
</comment>
<dbReference type="PATRIC" id="fig|67855.3.peg.1911"/>
<keyword evidence="6" id="KW-1185">Reference proteome</keyword>
<dbReference type="RefSeq" id="WP_047976006.1">
    <property type="nucleotide sequence ID" value="NZ_JWIZ01000006.1"/>
</dbReference>
<dbReference type="Gene3D" id="3.40.50.10350">
    <property type="entry name" value="Glycerate kinase, domain 1"/>
    <property type="match status" value="1"/>
</dbReference>
<accession>A0A0J5P9G0</accession>
<evidence type="ECO:0000256" key="2">
    <source>
        <dbReference type="ARBA" id="ARBA00022679"/>
    </source>
</evidence>
<comment type="similarity">
    <text evidence="1 4">Belongs to the glycerate kinase type-1 family.</text>
</comment>
<dbReference type="Pfam" id="PF02595">
    <property type="entry name" value="Gly_kinase"/>
    <property type="match status" value="1"/>
</dbReference>
<evidence type="ECO:0000256" key="3">
    <source>
        <dbReference type="ARBA" id="ARBA00022777"/>
    </source>
</evidence>
<dbReference type="GO" id="GO:0031388">
    <property type="term" value="P:organic acid phosphorylation"/>
    <property type="evidence" value="ECO:0007669"/>
    <property type="project" value="UniProtKB-UniRule"/>
</dbReference>
<name>A0A0J5P9G0_9PAST</name>
<evidence type="ECO:0000256" key="1">
    <source>
        <dbReference type="ARBA" id="ARBA00006284"/>
    </source>
</evidence>
<keyword evidence="2 4" id="KW-0808">Transferase</keyword>
<dbReference type="AlphaFoldDB" id="A0A0J5P9G0"/>
<dbReference type="InterPro" id="IPR018197">
    <property type="entry name" value="Glycerate_kinase_RE-like"/>
</dbReference>
<proteinExistence type="inferred from homology"/>
<dbReference type="PANTHER" id="PTHR21599">
    <property type="entry name" value="GLYCERATE KINASE"/>
    <property type="match status" value="1"/>
</dbReference>
<dbReference type="Gene3D" id="3.90.1510.10">
    <property type="entry name" value="Glycerate kinase, domain 2"/>
    <property type="match status" value="1"/>
</dbReference>
<dbReference type="InterPro" id="IPR036129">
    <property type="entry name" value="Glycerate_kinase_sf"/>
</dbReference>
<dbReference type="PANTHER" id="PTHR21599:SF0">
    <property type="entry name" value="GLYCERATE KINASE"/>
    <property type="match status" value="1"/>
</dbReference>
<keyword evidence="3 4" id="KW-0418">Kinase</keyword>